<dbReference type="AlphaFoldDB" id="A0A7V2WTW5"/>
<dbReference type="Gene3D" id="3.40.630.10">
    <property type="entry name" value="Zn peptidases"/>
    <property type="match status" value="1"/>
</dbReference>
<reference evidence="2" key="1">
    <citation type="journal article" date="2020" name="mSystems">
        <title>Genome- and Community-Level Interaction Insights into Carbon Utilization and Element Cycling Functions of Hydrothermarchaeota in Hydrothermal Sediment.</title>
        <authorList>
            <person name="Zhou Z."/>
            <person name="Liu Y."/>
            <person name="Xu W."/>
            <person name="Pan J."/>
            <person name="Luo Z.H."/>
            <person name="Li M."/>
        </authorList>
    </citation>
    <scope>NUCLEOTIDE SEQUENCE [LARGE SCALE GENOMIC DNA]</scope>
    <source>
        <strain evidence="2">HyVt-493</strain>
    </source>
</reference>
<dbReference type="Proteomes" id="UP000885750">
    <property type="component" value="Unassembled WGS sequence"/>
</dbReference>
<sequence length="203" mass="23301">VEKDLPIRVELVAYALSEGSVLGTKDMGSFKHAKMLKRKNREVKLMISVDSVGYFTNKPNSQQYPFSFMKLVYPTTGNFINITTHLQDFSSLRQVKKSFKKASNLAVYSVTAPEIFPNITNSDHINYWKHGYPALHISDTTYYRNKNYNTVNDTADKLNYAGMAMVVQGLYQTVMDFPKSKGNYIAEPEQHKIWIINPKDRKN</sequence>
<accession>A0A7V2WTW5</accession>
<dbReference type="Pfam" id="PF04389">
    <property type="entry name" value="Peptidase_M28"/>
    <property type="match status" value="1"/>
</dbReference>
<evidence type="ECO:0000313" key="2">
    <source>
        <dbReference type="EMBL" id="HFC91190.1"/>
    </source>
</evidence>
<name>A0A7V2WTW5_LEUMU</name>
<dbReference type="InterPro" id="IPR007484">
    <property type="entry name" value="Peptidase_M28"/>
</dbReference>
<comment type="caution">
    <text evidence="2">The sequence shown here is derived from an EMBL/GenBank/DDBJ whole genome shotgun (WGS) entry which is preliminary data.</text>
</comment>
<dbReference type="EMBL" id="DRMS01000002">
    <property type="protein sequence ID" value="HFC91190.1"/>
    <property type="molecule type" value="Genomic_DNA"/>
</dbReference>
<organism evidence="2">
    <name type="scientific">Leucothrix mucor</name>
    <dbReference type="NCBI Taxonomy" id="45248"/>
    <lineage>
        <taxon>Bacteria</taxon>
        <taxon>Pseudomonadati</taxon>
        <taxon>Pseudomonadota</taxon>
        <taxon>Gammaproteobacteria</taxon>
        <taxon>Thiotrichales</taxon>
        <taxon>Thiotrichaceae</taxon>
        <taxon>Leucothrix</taxon>
    </lineage>
</organism>
<protein>
    <submittedName>
        <fullName evidence="2">M28 family peptidase</fullName>
    </submittedName>
</protein>
<feature type="non-terminal residue" evidence="2">
    <location>
        <position position="1"/>
    </location>
</feature>
<feature type="domain" description="Peptidase M28" evidence="1">
    <location>
        <begin position="8"/>
        <end position="169"/>
    </location>
</feature>
<gene>
    <name evidence="2" type="ORF">ENJ51_00085</name>
</gene>
<proteinExistence type="predicted"/>
<dbReference type="SUPFAM" id="SSF53187">
    <property type="entry name" value="Zn-dependent exopeptidases"/>
    <property type="match status" value="1"/>
</dbReference>
<evidence type="ECO:0000259" key="1">
    <source>
        <dbReference type="Pfam" id="PF04389"/>
    </source>
</evidence>